<dbReference type="AlphaFoldDB" id="A0A4R2GTD7"/>
<dbReference type="RefSeq" id="WP_132006444.1">
    <property type="nucleotide sequence ID" value="NZ_JBHUNN010000002.1"/>
</dbReference>
<name>A0A4R2GTD7_9HYPH</name>
<reference evidence="3 4" key="1">
    <citation type="submission" date="2019-03" db="EMBL/GenBank/DDBJ databases">
        <title>Genomic Encyclopedia of Type Strains, Phase IV (KMG-IV): sequencing the most valuable type-strain genomes for metagenomic binning, comparative biology and taxonomic classification.</title>
        <authorList>
            <person name="Goeker M."/>
        </authorList>
    </citation>
    <scope>NUCLEOTIDE SEQUENCE [LARGE SCALE GENOMIC DNA]</scope>
    <source>
        <strain evidence="3 4">DSM 22958</strain>
    </source>
</reference>
<dbReference type="EMBL" id="SLWL01000006">
    <property type="protein sequence ID" value="TCO13457.1"/>
    <property type="molecule type" value="Genomic_DNA"/>
</dbReference>
<dbReference type="Proteomes" id="UP000294881">
    <property type="component" value="Unassembled WGS sequence"/>
</dbReference>
<evidence type="ECO:0000313" key="4">
    <source>
        <dbReference type="Proteomes" id="UP000294881"/>
    </source>
</evidence>
<comment type="caution">
    <text evidence="3">The sequence shown here is derived from an EMBL/GenBank/DDBJ whole genome shotgun (WGS) entry which is preliminary data.</text>
</comment>
<proteinExistence type="inferred from homology"/>
<protein>
    <submittedName>
        <fullName evidence="3">Uncharacterized protein YndB with AHSA1/START domain</fullName>
    </submittedName>
</protein>
<feature type="domain" description="Activator of Hsp90 ATPase homologue 1/2-like C-terminal" evidence="2">
    <location>
        <begin position="18"/>
        <end position="149"/>
    </location>
</feature>
<dbReference type="InterPro" id="IPR023393">
    <property type="entry name" value="START-like_dom_sf"/>
</dbReference>
<comment type="similarity">
    <text evidence="1">Belongs to the AHA1 family.</text>
</comment>
<dbReference type="SUPFAM" id="SSF55961">
    <property type="entry name" value="Bet v1-like"/>
    <property type="match status" value="1"/>
</dbReference>
<organism evidence="3 4">
    <name type="scientific">Camelimonas lactis</name>
    <dbReference type="NCBI Taxonomy" id="659006"/>
    <lineage>
        <taxon>Bacteria</taxon>
        <taxon>Pseudomonadati</taxon>
        <taxon>Pseudomonadota</taxon>
        <taxon>Alphaproteobacteria</taxon>
        <taxon>Hyphomicrobiales</taxon>
        <taxon>Chelatococcaceae</taxon>
        <taxon>Camelimonas</taxon>
    </lineage>
</organism>
<evidence type="ECO:0000259" key="2">
    <source>
        <dbReference type="Pfam" id="PF08327"/>
    </source>
</evidence>
<gene>
    <name evidence="3" type="ORF">EV666_106170</name>
</gene>
<dbReference type="Pfam" id="PF08327">
    <property type="entry name" value="AHSA1"/>
    <property type="match status" value="1"/>
</dbReference>
<dbReference type="OrthoDB" id="9805228at2"/>
<sequence length="156" mass="17647">MSDSTNGWELRVSRHIAAAPELVWRVMTERTGEWFCPKPWRYEVVARDARPGGHETSVMHGPDGEEIRNDGVYLAWEPGRRFVVTDAFSEDFTPKEPFMVGFFEVAPDGDGTLYTARARHWTEEAMRRHLAMGFEEGWGVVADQLKALCEAEAATG</sequence>
<evidence type="ECO:0000313" key="3">
    <source>
        <dbReference type="EMBL" id="TCO13457.1"/>
    </source>
</evidence>
<dbReference type="InterPro" id="IPR013538">
    <property type="entry name" value="ASHA1/2-like_C"/>
</dbReference>
<evidence type="ECO:0000256" key="1">
    <source>
        <dbReference type="ARBA" id="ARBA00006817"/>
    </source>
</evidence>
<keyword evidence="4" id="KW-1185">Reference proteome</keyword>
<accession>A0A4R2GTD7</accession>
<dbReference type="Gene3D" id="3.30.530.20">
    <property type="match status" value="1"/>
</dbReference>